<keyword evidence="3" id="KW-1185">Reference proteome</keyword>
<dbReference type="InterPro" id="IPR043502">
    <property type="entry name" value="DNA/RNA_pol_sf"/>
</dbReference>
<dbReference type="EMBL" id="AYRZ02000011">
    <property type="protein sequence ID" value="PHT67915.1"/>
    <property type="molecule type" value="Genomic_DNA"/>
</dbReference>
<proteinExistence type="predicted"/>
<sequence>MINAGVTSKNQEIVHLNIQNLLKTYALIFLEPKELPPERPCDHVINLIPGAQPLNLRPYRYSYDYKNAIESIINDMLKAFTIIPSQFPFASLSFLVKKKDSTWRLYVDYRRLNNLTVKNKYLIPMIDDLLDELFRVVVFSKVEYLGYIINGTGVSTYQSKVIAMVDWPQLKIVKELRGFLGLTGYYRKFMKGYAYWSKTLTNLLKKGEFQWTEEATKAFKELKRAMTSTPVVALPDFTKVFILEVDACNTRIRAVLKQDKRPIDFMSQALIKKHLGMSTYEKELVALL</sequence>
<feature type="domain" description="Reverse transcriptase/retrotransposon-derived protein RNase H-like" evidence="1">
    <location>
        <begin position="211"/>
        <end position="287"/>
    </location>
</feature>
<name>A0A2G2YDV3_CAPAN</name>
<organism evidence="2 3">
    <name type="scientific">Capsicum annuum</name>
    <name type="common">Capsicum pepper</name>
    <dbReference type="NCBI Taxonomy" id="4072"/>
    <lineage>
        <taxon>Eukaryota</taxon>
        <taxon>Viridiplantae</taxon>
        <taxon>Streptophyta</taxon>
        <taxon>Embryophyta</taxon>
        <taxon>Tracheophyta</taxon>
        <taxon>Spermatophyta</taxon>
        <taxon>Magnoliopsida</taxon>
        <taxon>eudicotyledons</taxon>
        <taxon>Gunneridae</taxon>
        <taxon>Pentapetalae</taxon>
        <taxon>asterids</taxon>
        <taxon>lamiids</taxon>
        <taxon>Solanales</taxon>
        <taxon>Solanaceae</taxon>
        <taxon>Solanoideae</taxon>
        <taxon>Capsiceae</taxon>
        <taxon>Capsicum</taxon>
    </lineage>
</organism>
<dbReference type="Pfam" id="PF17919">
    <property type="entry name" value="RT_RNaseH_2"/>
    <property type="match status" value="1"/>
</dbReference>
<dbReference type="Proteomes" id="UP000222542">
    <property type="component" value="Unassembled WGS sequence"/>
</dbReference>
<dbReference type="FunFam" id="3.30.70.270:FF:000020">
    <property type="entry name" value="Transposon Tf2-6 polyprotein-like Protein"/>
    <property type="match status" value="1"/>
</dbReference>
<reference evidence="2 3" key="1">
    <citation type="journal article" date="2014" name="Nat. Genet.">
        <title>Genome sequence of the hot pepper provides insights into the evolution of pungency in Capsicum species.</title>
        <authorList>
            <person name="Kim S."/>
            <person name="Park M."/>
            <person name="Yeom S.I."/>
            <person name="Kim Y.M."/>
            <person name="Lee J.M."/>
            <person name="Lee H.A."/>
            <person name="Seo E."/>
            <person name="Choi J."/>
            <person name="Cheong K."/>
            <person name="Kim K.T."/>
            <person name="Jung K."/>
            <person name="Lee G.W."/>
            <person name="Oh S.K."/>
            <person name="Bae C."/>
            <person name="Kim S.B."/>
            <person name="Lee H.Y."/>
            <person name="Kim S.Y."/>
            <person name="Kim M.S."/>
            <person name="Kang B.C."/>
            <person name="Jo Y.D."/>
            <person name="Yang H.B."/>
            <person name="Jeong H.J."/>
            <person name="Kang W.H."/>
            <person name="Kwon J.K."/>
            <person name="Shin C."/>
            <person name="Lim J.Y."/>
            <person name="Park J.H."/>
            <person name="Huh J.H."/>
            <person name="Kim J.S."/>
            <person name="Kim B.D."/>
            <person name="Cohen O."/>
            <person name="Paran I."/>
            <person name="Suh M.C."/>
            <person name="Lee S.B."/>
            <person name="Kim Y.K."/>
            <person name="Shin Y."/>
            <person name="Noh S.J."/>
            <person name="Park J."/>
            <person name="Seo Y.S."/>
            <person name="Kwon S.Y."/>
            <person name="Kim H.A."/>
            <person name="Park J.M."/>
            <person name="Kim H.J."/>
            <person name="Choi S.B."/>
            <person name="Bosland P.W."/>
            <person name="Reeves G."/>
            <person name="Jo S.H."/>
            <person name="Lee B.W."/>
            <person name="Cho H.T."/>
            <person name="Choi H.S."/>
            <person name="Lee M.S."/>
            <person name="Yu Y."/>
            <person name="Do Choi Y."/>
            <person name="Park B.S."/>
            <person name="van Deynze A."/>
            <person name="Ashrafi H."/>
            <person name="Hill T."/>
            <person name="Kim W.T."/>
            <person name="Pai H.S."/>
            <person name="Ahn H.K."/>
            <person name="Yeam I."/>
            <person name="Giovannoni J.J."/>
            <person name="Rose J.K."/>
            <person name="Sorensen I."/>
            <person name="Lee S.J."/>
            <person name="Kim R.W."/>
            <person name="Choi I.Y."/>
            <person name="Choi B.S."/>
            <person name="Lim J.S."/>
            <person name="Lee Y.H."/>
            <person name="Choi D."/>
        </authorList>
    </citation>
    <scope>NUCLEOTIDE SEQUENCE [LARGE SCALE GENOMIC DNA]</scope>
    <source>
        <strain evidence="3">cv. CM334</strain>
    </source>
</reference>
<dbReference type="InterPro" id="IPR051320">
    <property type="entry name" value="Viral_Replic_Matur_Polypro"/>
</dbReference>
<dbReference type="AlphaFoldDB" id="A0A2G2YDV3"/>
<gene>
    <name evidence="2" type="ORF">T459_27402</name>
</gene>
<evidence type="ECO:0000313" key="3">
    <source>
        <dbReference type="Proteomes" id="UP000222542"/>
    </source>
</evidence>
<protein>
    <recommendedName>
        <fullName evidence="1">Reverse transcriptase/retrotransposon-derived protein RNase H-like domain-containing protein</fullName>
    </recommendedName>
</protein>
<dbReference type="Gene3D" id="3.30.70.270">
    <property type="match status" value="1"/>
</dbReference>
<dbReference type="PANTHER" id="PTHR33064:SF40">
    <property type="entry name" value="REVERSE TRANSCRIPTASE_RETROTRANSPOSON-DERIVED PROTEIN RNASE H-LIKE DOMAIN-CONTAINING PROTEIN"/>
    <property type="match status" value="1"/>
</dbReference>
<dbReference type="Gramene" id="PHT67915">
    <property type="protein sequence ID" value="PHT67915"/>
    <property type="gene ID" value="T459_27402"/>
</dbReference>
<dbReference type="Gene3D" id="3.10.10.10">
    <property type="entry name" value="HIV Type 1 Reverse Transcriptase, subunit A, domain 1"/>
    <property type="match status" value="1"/>
</dbReference>
<dbReference type="STRING" id="4072.A0A2G2YDV3"/>
<accession>A0A2G2YDV3</accession>
<evidence type="ECO:0000259" key="1">
    <source>
        <dbReference type="Pfam" id="PF17919"/>
    </source>
</evidence>
<evidence type="ECO:0000313" key="2">
    <source>
        <dbReference type="EMBL" id="PHT67915.1"/>
    </source>
</evidence>
<dbReference type="OMA" id="FIFTVEN"/>
<dbReference type="PANTHER" id="PTHR33064">
    <property type="entry name" value="POL PROTEIN"/>
    <property type="match status" value="1"/>
</dbReference>
<reference evidence="2 3" key="2">
    <citation type="journal article" date="2017" name="Genome Biol.">
        <title>New reference genome sequences of hot pepper reveal the massive evolution of plant disease-resistance genes by retroduplication.</title>
        <authorList>
            <person name="Kim S."/>
            <person name="Park J."/>
            <person name="Yeom S.I."/>
            <person name="Kim Y.M."/>
            <person name="Seo E."/>
            <person name="Kim K.T."/>
            <person name="Kim M.S."/>
            <person name="Lee J.M."/>
            <person name="Cheong K."/>
            <person name="Shin H.S."/>
            <person name="Kim S.B."/>
            <person name="Han K."/>
            <person name="Lee J."/>
            <person name="Park M."/>
            <person name="Lee H.A."/>
            <person name="Lee H.Y."/>
            <person name="Lee Y."/>
            <person name="Oh S."/>
            <person name="Lee J.H."/>
            <person name="Choi E."/>
            <person name="Choi E."/>
            <person name="Lee S.E."/>
            <person name="Jeon J."/>
            <person name="Kim H."/>
            <person name="Choi G."/>
            <person name="Song H."/>
            <person name="Lee J."/>
            <person name="Lee S.C."/>
            <person name="Kwon J.K."/>
            <person name="Lee H.Y."/>
            <person name="Koo N."/>
            <person name="Hong Y."/>
            <person name="Kim R.W."/>
            <person name="Kang W.H."/>
            <person name="Huh J.H."/>
            <person name="Kang B.C."/>
            <person name="Yang T.J."/>
            <person name="Lee Y.H."/>
            <person name="Bennetzen J.L."/>
            <person name="Choi D."/>
        </authorList>
    </citation>
    <scope>NUCLEOTIDE SEQUENCE [LARGE SCALE GENOMIC DNA]</scope>
    <source>
        <strain evidence="3">cv. CM334</strain>
    </source>
</reference>
<dbReference type="SUPFAM" id="SSF56672">
    <property type="entry name" value="DNA/RNA polymerases"/>
    <property type="match status" value="1"/>
</dbReference>
<dbReference type="InterPro" id="IPR043128">
    <property type="entry name" value="Rev_trsase/Diguanyl_cyclase"/>
</dbReference>
<dbReference type="InterPro" id="IPR041577">
    <property type="entry name" value="RT_RNaseH_2"/>
</dbReference>
<comment type="caution">
    <text evidence="2">The sequence shown here is derived from an EMBL/GenBank/DDBJ whole genome shotgun (WGS) entry which is preliminary data.</text>
</comment>